<protein>
    <recommendedName>
        <fullName evidence="4">DUF1302 domain-containing protein</fullName>
    </recommendedName>
</protein>
<dbReference type="STRING" id="364197.SAMN05216296_1438"/>
<organism evidence="2 3">
    <name type="scientific">Pseudomonas pohangensis</name>
    <dbReference type="NCBI Taxonomy" id="364197"/>
    <lineage>
        <taxon>Bacteria</taxon>
        <taxon>Pseudomonadati</taxon>
        <taxon>Pseudomonadota</taxon>
        <taxon>Gammaproteobacteria</taxon>
        <taxon>Pseudomonadales</taxon>
        <taxon>Pseudomonadaceae</taxon>
        <taxon>Pseudomonas</taxon>
    </lineage>
</organism>
<name>A0A1H2FA00_9PSED</name>
<keyword evidence="3" id="KW-1185">Reference proteome</keyword>
<evidence type="ECO:0000313" key="3">
    <source>
        <dbReference type="Proteomes" id="UP000243232"/>
    </source>
</evidence>
<sequence length="615" mass="66077">MKKTNAIYVMRRGALATAVLAAIWNAPLQAFELDTGNPDLVVRFDNTVRLNYAQRVESANSKLAASYNGNDGDNNFSSGSPVSQRADLLTEFDVVYQGNKGFRVSTASWYDAAYENVGNNSSISSNQLKNGRTTNHGLSNYADRYYNGPSGEILDAFVFAGTEFDNNMVLNGKFGQTTNYWGEALFNITQGNSFGQGGVDLGKALAVPGTEAKELFIPRKQIYGTLLVNQELTFGAQYFFGWDNSRLAASGTYLSANDPVQADNLGLVVGANPLAGSGAPFCDPVLDCNSSLWLRDEHVFKPQKSGDYGLMAKWSPEWLDGTLSAFYRETSDLLPYLAINVDAAAFGNPANLNSGNIGSYNEYYADDIKLYGLSLSKNIGSVSVGWDLNYRTNMPLRSVAATIDAAAAAAGLPGYIAAAPTGTGEIPGSRGDTIHSVLNGLQLYGDSPLWDAASLAVELGYDHIVSVDSKNENLYKGSSWYRGKDKVTPNYWSFQGSFTPTWYQVFPSVDLSMPMVYGVGLDGVSATTTGGSENAGTYSVGISADVYNKYTFDLKYVDYFGPFDTCENGLTDGNAPDAAAGGAYTCTPGQVTNYADSNPALKDRGMLTATFKTSF</sequence>
<evidence type="ECO:0008006" key="4">
    <source>
        <dbReference type="Google" id="ProtNLM"/>
    </source>
</evidence>
<reference evidence="3" key="1">
    <citation type="submission" date="2016-10" db="EMBL/GenBank/DDBJ databases">
        <authorList>
            <person name="Varghese N."/>
            <person name="Submissions S."/>
        </authorList>
    </citation>
    <scope>NUCLEOTIDE SEQUENCE [LARGE SCALE GENOMIC DNA]</scope>
    <source>
        <strain evidence="3">DSM 17875</strain>
    </source>
</reference>
<dbReference type="AlphaFoldDB" id="A0A1H2FA00"/>
<dbReference type="EMBL" id="LT629785">
    <property type="protein sequence ID" value="SDU04226.1"/>
    <property type="molecule type" value="Genomic_DNA"/>
</dbReference>
<dbReference type="OrthoDB" id="7052179at2"/>
<evidence type="ECO:0000256" key="1">
    <source>
        <dbReference type="SAM" id="SignalP"/>
    </source>
</evidence>
<gene>
    <name evidence="2" type="ORF">SAMN05216296_1438</name>
</gene>
<dbReference type="Pfam" id="PF06980">
    <property type="entry name" value="DUF1302"/>
    <property type="match status" value="1"/>
</dbReference>
<proteinExistence type="predicted"/>
<accession>A0A1H2FA00</accession>
<dbReference type="RefSeq" id="WP_090193759.1">
    <property type="nucleotide sequence ID" value="NZ_LT629785.1"/>
</dbReference>
<dbReference type="Proteomes" id="UP000243232">
    <property type="component" value="Chromosome I"/>
</dbReference>
<keyword evidence="1" id="KW-0732">Signal</keyword>
<feature type="signal peptide" evidence="1">
    <location>
        <begin position="1"/>
        <end position="21"/>
    </location>
</feature>
<evidence type="ECO:0000313" key="2">
    <source>
        <dbReference type="EMBL" id="SDU04226.1"/>
    </source>
</evidence>
<dbReference type="InterPro" id="IPR010727">
    <property type="entry name" value="DUF1302"/>
</dbReference>
<feature type="chain" id="PRO_5009273733" description="DUF1302 domain-containing protein" evidence="1">
    <location>
        <begin position="22"/>
        <end position="615"/>
    </location>
</feature>